<dbReference type="InParanoid" id="A0A2I1DLH5"/>
<accession>A0A2I1DLH5</accession>
<comment type="caution">
    <text evidence="2">The sequence shown here is derived from an EMBL/GenBank/DDBJ whole genome shotgun (WGS) entry which is preliminary data.</text>
</comment>
<dbReference type="Proteomes" id="UP000234329">
    <property type="component" value="Unassembled WGS sequence"/>
</dbReference>
<dbReference type="InterPro" id="IPR046336">
    <property type="entry name" value="Lon_prtase_N_sf"/>
</dbReference>
<dbReference type="GO" id="GO:0006508">
    <property type="term" value="P:proteolysis"/>
    <property type="evidence" value="ECO:0007669"/>
    <property type="project" value="UniProtKB-KW"/>
</dbReference>
<dbReference type="Gene3D" id="2.30.130.40">
    <property type="entry name" value="LON domain-like"/>
    <property type="match status" value="1"/>
</dbReference>
<feature type="domain" description="Lon N-terminal" evidence="1">
    <location>
        <begin position="5"/>
        <end position="184"/>
    </location>
</feature>
<protein>
    <submittedName>
        <fullName evidence="2">ATP-dependent protease</fullName>
    </submittedName>
</protein>
<dbReference type="RefSeq" id="WP_101538010.1">
    <property type="nucleotide sequence ID" value="NZ_MXAV01000034.1"/>
</dbReference>
<dbReference type="AlphaFoldDB" id="A0A2I1DLH5"/>
<dbReference type="InterPro" id="IPR015947">
    <property type="entry name" value="PUA-like_sf"/>
</dbReference>
<organism evidence="2 3">
    <name type="scientific">Acidithiobacillus marinus</name>
    <dbReference type="NCBI Taxonomy" id="187490"/>
    <lineage>
        <taxon>Bacteria</taxon>
        <taxon>Pseudomonadati</taxon>
        <taxon>Pseudomonadota</taxon>
        <taxon>Acidithiobacillia</taxon>
        <taxon>Acidithiobacillales</taxon>
        <taxon>Acidithiobacillaceae</taxon>
        <taxon>Acidithiobacillus</taxon>
    </lineage>
</organism>
<evidence type="ECO:0000259" key="1">
    <source>
        <dbReference type="PROSITE" id="PS51787"/>
    </source>
</evidence>
<dbReference type="SMART" id="SM00464">
    <property type="entry name" value="LON"/>
    <property type="match status" value="1"/>
</dbReference>
<evidence type="ECO:0000313" key="3">
    <source>
        <dbReference type="Proteomes" id="UP000234329"/>
    </source>
</evidence>
<evidence type="ECO:0000313" key="2">
    <source>
        <dbReference type="EMBL" id="PKY10714.1"/>
    </source>
</evidence>
<dbReference type="Pfam" id="PF02190">
    <property type="entry name" value="LON_substr_bdg"/>
    <property type="match status" value="1"/>
</dbReference>
<dbReference type="PANTHER" id="PTHR46732:SF8">
    <property type="entry name" value="ATP-DEPENDENT PROTEASE LA (LON) DOMAIN PROTEIN"/>
    <property type="match status" value="1"/>
</dbReference>
<dbReference type="PROSITE" id="PS51787">
    <property type="entry name" value="LON_N"/>
    <property type="match status" value="1"/>
</dbReference>
<reference evidence="2 3" key="1">
    <citation type="submission" date="2017-03" db="EMBL/GenBank/DDBJ databases">
        <title>Draft genime sequence of the acidophilic sulfur-oxidizing bacterium Acidithiobacillus sp. SH, isolated from seawater.</title>
        <authorList>
            <person name="Sharmin S."/>
            <person name="Tokuhisa M."/>
            <person name="Kanao T."/>
            <person name="Kamimura K."/>
        </authorList>
    </citation>
    <scope>NUCLEOTIDE SEQUENCE [LARGE SCALE GENOMIC DNA]</scope>
    <source>
        <strain evidence="2 3">SH</strain>
    </source>
</reference>
<name>A0A2I1DLH5_9PROT</name>
<proteinExistence type="predicted"/>
<keyword evidence="3" id="KW-1185">Reference proteome</keyword>
<sequence>MATDTDTIPLFLLRSVLFPKALLGLRVFEPRYLDMVSSSLRNDRGFGICLTHPRGDGHAEPERVGTLARIVDWGGEPGVLEIQVEGQQRFTIQDWHYAGALAMASVHYWEEEPVVPMRREDDLLRAILKELLGEAAARDLDASTAGMILAQALPASPEEKQALLVLQDPLERLRRIHDLLNQRGGA</sequence>
<gene>
    <name evidence="2" type="ORF">B1757_09080</name>
</gene>
<dbReference type="OrthoDB" id="8558970at2"/>
<dbReference type="GO" id="GO:0008233">
    <property type="term" value="F:peptidase activity"/>
    <property type="evidence" value="ECO:0007669"/>
    <property type="project" value="UniProtKB-KW"/>
</dbReference>
<keyword evidence="2" id="KW-0645">Protease</keyword>
<keyword evidence="2" id="KW-0378">Hydrolase</keyword>
<dbReference type="InterPro" id="IPR003111">
    <property type="entry name" value="Lon_prtase_N"/>
</dbReference>
<dbReference type="PANTHER" id="PTHR46732">
    <property type="entry name" value="ATP-DEPENDENT PROTEASE LA (LON) DOMAIN PROTEIN"/>
    <property type="match status" value="1"/>
</dbReference>
<dbReference type="EMBL" id="MXAV01000034">
    <property type="protein sequence ID" value="PKY10714.1"/>
    <property type="molecule type" value="Genomic_DNA"/>
</dbReference>
<dbReference type="SUPFAM" id="SSF88697">
    <property type="entry name" value="PUA domain-like"/>
    <property type="match status" value="1"/>
</dbReference>